<comment type="caution">
    <text evidence="2">The sequence shown here is derived from an EMBL/GenBank/DDBJ whole genome shotgun (WGS) entry which is preliminary data.</text>
</comment>
<keyword evidence="1" id="KW-0732">Signal</keyword>
<evidence type="ECO:0008006" key="4">
    <source>
        <dbReference type="Google" id="ProtNLM"/>
    </source>
</evidence>
<dbReference type="AlphaFoldDB" id="A0A0Q3WS83"/>
<protein>
    <recommendedName>
        <fullName evidence="4">Lipoprotein</fullName>
    </recommendedName>
</protein>
<dbReference type="RefSeq" id="WP_055742478.1">
    <property type="nucleotide sequence ID" value="NZ_JAAIWL010000041.1"/>
</dbReference>
<sequence length="154" mass="17742">MKRFVVSIVMVITLVLAGCDSSNNSQGSETKRENLQDSIQTLTKAQKIEMKSEDSGTVVRTITKKEEVKTFIKQQRMDKWEYAGALPKEAKKQYEYIFSQEATVKPAEKEKNRELNEVARLITYKNIPYVTLKVSFINLNMKIPKDVAEYLNQN</sequence>
<gene>
    <name evidence="2" type="ORF">AN964_24980</name>
</gene>
<dbReference type="OrthoDB" id="2882935at2"/>
<evidence type="ECO:0000313" key="3">
    <source>
        <dbReference type="Proteomes" id="UP000051888"/>
    </source>
</evidence>
<evidence type="ECO:0000256" key="1">
    <source>
        <dbReference type="SAM" id="SignalP"/>
    </source>
</evidence>
<organism evidence="2 3">
    <name type="scientific">Heyndrickxia shackletonii</name>
    <dbReference type="NCBI Taxonomy" id="157838"/>
    <lineage>
        <taxon>Bacteria</taxon>
        <taxon>Bacillati</taxon>
        <taxon>Bacillota</taxon>
        <taxon>Bacilli</taxon>
        <taxon>Bacillales</taxon>
        <taxon>Bacillaceae</taxon>
        <taxon>Heyndrickxia</taxon>
    </lineage>
</organism>
<reference evidence="2 3" key="1">
    <citation type="submission" date="2015-09" db="EMBL/GenBank/DDBJ databases">
        <title>Genome sequencing project for genomic taxonomy and phylogenomics of Bacillus-like bacteria.</title>
        <authorList>
            <person name="Liu B."/>
            <person name="Wang J."/>
            <person name="Zhu Y."/>
            <person name="Liu G."/>
            <person name="Chen Q."/>
            <person name="Chen Z."/>
            <person name="Lan J."/>
            <person name="Che J."/>
            <person name="Ge C."/>
            <person name="Shi H."/>
            <person name="Pan Z."/>
            <person name="Liu X."/>
        </authorList>
    </citation>
    <scope>NUCLEOTIDE SEQUENCE [LARGE SCALE GENOMIC DNA]</scope>
    <source>
        <strain evidence="2 3">LMG 18435</strain>
    </source>
</reference>
<accession>A0A0Q3WS83</accession>
<dbReference type="Proteomes" id="UP000051888">
    <property type="component" value="Unassembled WGS sequence"/>
</dbReference>
<dbReference type="PATRIC" id="fig|157838.3.peg.5501"/>
<feature type="signal peptide" evidence="1">
    <location>
        <begin position="1"/>
        <end position="17"/>
    </location>
</feature>
<dbReference type="EMBL" id="LJJC01000015">
    <property type="protein sequence ID" value="KQL50869.1"/>
    <property type="molecule type" value="Genomic_DNA"/>
</dbReference>
<name>A0A0Q3WS83_9BACI</name>
<keyword evidence="3" id="KW-1185">Reference proteome</keyword>
<evidence type="ECO:0000313" key="2">
    <source>
        <dbReference type="EMBL" id="KQL50869.1"/>
    </source>
</evidence>
<proteinExistence type="predicted"/>
<feature type="chain" id="PRO_5038924781" description="Lipoprotein" evidence="1">
    <location>
        <begin position="18"/>
        <end position="154"/>
    </location>
</feature>
<dbReference type="PROSITE" id="PS51257">
    <property type="entry name" value="PROKAR_LIPOPROTEIN"/>
    <property type="match status" value="1"/>
</dbReference>